<accession>W2V1M3</accession>
<reference evidence="1 2" key="1">
    <citation type="journal article" date="2013" name="PLoS ONE">
        <title>Bacterial endosymbiosis in a chordate host: long-term co-evolution and conservation of secondary metabolism.</title>
        <authorList>
            <person name="Kwan J.C."/>
            <person name="Schmidt E.W."/>
        </authorList>
    </citation>
    <scope>NUCLEOTIDE SEQUENCE [LARGE SCALE GENOMIC DNA]</scope>
    <source>
        <strain evidence="2">L6</strain>
    </source>
</reference>
<protein>
    <submittedName>
        <fullName evidence="1">Uncharacterized protein</fullName>
    </submittedName>
</protein>
<comment type="caution">
    <text evidence="1">The sequence shown here is derived from an EMBL/GenBank/DDBJ whole genome shotgun (WGS) entry which is preliminary data.</text>
</comment>
<evidence type="ECO:0000313" key="2">
    <source>
        <dbReference type="Proteomes" id="UP000018951"/>
    </source>
</evidence>
<dbReference type="Proteomes" id="UP000018951">
    <property type="component" value="Unassembled WGS sequence"/>
</dbReference>
<organism evidence="1 2">
    <name type="scientific">Candidatus Xenolissoclinum pacificiensis L6</name>
    <dbReference type="NCBI Taxonomy" id="1401685"/>
    <lineage>
        <taxon>Bacteria</taxon>
        <taxon>Pseudomonadati</taxon>
        <taxon>Pseudomonadota</taxon>
        <taxon>Alphaproteobacteria</taxon>
        <taxon>Rickettsiales</taxon>
        <taxon>Anaplasmataceae</taxon>
        <taxon>Candidatus Xenolissoclinum</taxon>
    </lineage>
</organism>
<dbReference type="EMBL" id="AXCJ01000002">
    <property type="protein sequence ID" value="ETO91557.1"/>
    <property type="molecule type" value="Genomic_DNA"/>
</dbReference>
<sequence length="70" mass="7945">MEEVKRTKHIAIKTTFSYTPDFSHRGFLTGGNKSDISFASELTNNVQGCYALEDKGDDSDRKKLHYAIFL</sequence>
<name>W2V1M3_9RICK</name>
<dbReference type="AlphaFoldDB" id="W2V1M3"/>
<keyword evidence="2" id="KW-1185">Reference proteome</keyword>
<proteinExistence type="predicted"/>
<evidence type="ECO:0000313" key="1">
    <source>
        <dbReference type="EMBL" id="ETO91557.1"/>
    </source>
</evidence>
<gene>
    <name evidence="1" type="ORF">P857_4</name>
</gene>